<evidence type="ECO:0000256" key="1">
    <source>
        <dbReference type="SAM" id="MobiDB-lite"/>
    </source>
</evidence>
<keyword evidence="3" id="KW-1185">Reference proteome</keyword>
<dbReference type="eggNOG" id="ENOG502S1P4">
    <property type="taxonomic scope" value="Eukaryota"/>
</dbReference>
<dbReference type="PANTHER" id="PTHR21261">
    <property type="entry name" value="BEAT PROTEIN"/>
    <property type="match status" value="1"/>
</dbReference>
<dbReference type="Gene3D" id="2.60.40.10">
    <property type="entry name" value="Immunoglobulins"/>
    <property type="match status" value="1"/>
</dbReference>
<dbReference type="PhylomeDB" id="T1JAQ0"/>
<evidence type="ECO:0008006" key="4">
    <source>
        <dbReference type="Google" id="ProtNLM"/>
    </source>
</evidence>
<dbReference type="SUPFAM" id="SSF48726">
    <property type="entry name" value="Immunoglobulin"/>
    <property type="match status" value="1"/>
</dbReference>
<reference evidence="3" key="1">
    <citation type="submission" date="2011-05" db="EMBL/GenBank/DDBJ databases">
        <authorList>
            <person name="Richards S.R."/>
            <person name="Qu J."/>
            <person name="Jiang H."/>
            <person name="Jhangiani S.N."/>
            <person name="Agravi P."/>
            <person name="Goodspeed R."/>
            <person name="Gross S."/>
            <person name="Mandapat C."/>
            <person name="Jackson L."/>
            <person name="Mathew T."/>
            <person name="Pu L."/>
            <person name="Thornton R."/>
            <person name="Saada N."/>
            <person name="Wilczek-Boney K.B."/>
            <person name="Lee S."/>
            <person name="Kovar C."/>
            <person name="Wu Y."/>
            <person name="Scherer S.E."/>
            <person name="Worley K.C."/>
            <person name="Muzny D.M."/>
            <person name="Gibbs R."/>
        </authorList>
    </citation>
    <scope>NUCLEOTIDE SEQUENCE</scope>
    <source>
        <strain evidence="3">Brora</strain>
    </source>
</reference>
<dbReference type="Proteomes" id="UP000014500">
    <property type="component" value="Unassembled WGS sequence"/>
</dbReference>
<dbReference type="OMA" id="CHISSNF"/>
<dbReference type="EnsemblMetazoa" id="SMAR010820-RA">
    <property type="protein sequence ID" value="SMAR010820-PA"/>
    <property type="gene ID" value="SMAR010820"/>
</dbReference>
<dbReference type="EMBL" id="JH432002">
    <property type="status" value="NOT_ANNOTATED_CDS"/>
    <property type="molecule type" value="Genomic_DNA"/>
</dbReference>
<dbReference type="InterPro" id="IPR036179">
    <property type="entry name" value="Ig-like_dom_sf"/>
</dbReference>
<dbReference type="InterPro" id="IPR013783">
    <property type="entry name" value="Ig-like_fold"/>
</dbReference>
<sequence length="331" mass="37084">MRRRQLGRVTVIAVHENPKGHIAKDGANEMQGVQTLEIKHFIVPTVVQSGTPGPLILDCNYEYLEKEKNSIVVKWYHETGPIDNKTSQQVYQWITTLKPQALGALKGRLDIQYEASTDPHTKHRALSILHPTVDLTGDYKCHISSNFNDDDRSQKMVVYSPAKAKNLKVAEPISNQVNVTCLGYGLYPEPNIEITIKKDDSAEVADTTPKVIDSNMRVIPRQEGLYDIEGYKLFDFNSLSKDTIFVCKLSVPETTYAILIESVFAPRTPDTDPRPEPNSAKSKLDKNKESSLTGSTKAPDVVNGIWQLHQQERTLLSVSTVLLICLWTLVV</sequence>
<protein>
    <recommendedName>
        <fullName evidence="4">Ig-like domain-containing protein</fullName>
    </recommendedName>
</protein>
<organism evidence="2 3">
    <name type="scientific">Strigamia maritima</name>
    <name type="common">European centipede</name>
    <name type="synonym">Geophilus maritimus</name>
    <dbReference type="NCBI Taxonomy" id="126957"/>
    <lineage>
        <taxon>Eukaryota</taxon>
        <taxon>Metazoa</taxon>
        <taxon>Ecdysozoa</taxon>
        <taxon>Arthropoda</taxon>
        <taxon>Myriapoda</taxon>
        <taxon>Chilopoda</taxon>
        <taxon>Pleurostigmophora</taxon>
        <taxon>Geophilomorpha</taxon>
        <taxon>Linotaeniidae</taxon>
        <taxon>Strigamia</taxon>
    </lineage>
</organism>
<proteinExistence type="predicted"/>
<evidence type="ECO:0000313" key="2">
    <source>
        <dbReference type="EnsemblMetazoa" id="SMAR010820-PA"/>
    </source>
</evidence>
<dbReference type="PANTHER" id="PTHR21261:SF2">
    <property type="entry name" value="GH04238P-RELATED"/>
    <property type="match status" value="1"/>
</dbReference>
<name>T1JAQ0_STRMM</name>
<accession>T1JAQ0</accession>
<evidence type="ECO:0000313" key="3">
    <source>
        <dbReference type="Proteomes" id="UP000014500"/>
    </source>
</evidence>
<dbReference type="HOGENOM" id="CLU_075394_0_0_1"/>
<feature type="region of interest" description="Disordered" evidence="1">
    <location>
        <begin position="267"/>
        <end position="296"/>
    </location>
</feature>
<dbReference type="AlphaFoldDB" id="T1JAQ0"/>
<reference evidence="2" key="2">
    <citation type="submission" date="2015-02" db="UniProtKB">
        <authorList>
            <consortium name="EnsemblMetazoa"/>
        </authorList>
    </citation>
    <scope>IDENTIFICATION</scope>
</reference>